<feature type="compositionally biased region" description="Basic and acidic residues" evidence="1">
    <location>
        <begin position="57"/>
        <end position="68"/>
    </location>
</feature>
<comment type="caution">
    <text evidence="2">The sequence shown here is derived from an EMBL/GenBank/DDBJ whole genome shotgun (WGS) entry which is preliminary data.</text>
</comment>
<accession>A0ABR4BXM3</accession>
<keyword evidence="3" id="KW-1185">Reference proteome</keyword>
<name>A0ABR4BXM3_9HELO</name>
<evidence type="ECO:0000313" key="2">
    <source>
        <dbReference type="EMBL" id="KAL2062360.1"/>
    </source>
</evidence>
<protein>
    <submittedName>
        <fullName evidence="2">Uncharacterized protein</fullName>
    </submittedName>
</protein>
<proteinExistence type="predicted"/>
<dbReference type="EMBL" id="JAZHXI010000017">
    <property type="protein sequence ID" value="KAL2062360.1"/>
    <property type="molecule type" value="Genomic_DNA"/>
</dbReference>
<evidence type="ECO:0000256" key="1">
    <source>
        <dbReference type="SAM" id="MobiDB-lite"/>
    </source>
</evidence>
<evidence type="ECO:0000313" key="3">
    <source>
        <dbReference type="Proteomes" id="UP001595075"/>
    </source>
</evidence>
<organism evidence="2 3">
    <name type="scientific">Oculimacula yallundae</name>
    <dbReference type="NCBI Taxonomy" id="86028"/>
    <lineage>
        <taxon>Eukaryota</taxon>
        <taxon>Fungi</taxon>
        <taxon>Dikarya</taxon>
        <taxon>Ascomycota</taxon>
        <taxon>Pezizomycotina</taxon>
        <taxon>Leotiomycetes</taxon>
        <taxon>Helotiales</taxon>
        <taxon>Ploettnerulaceae</taxon>
        <taxon>Oculimacula</taxon>
    </lineage>
</organism>
<reference evidence="2 3" key="1">
    <citation type="journal article" date="2024" name="Commun. Biol.">
        <title>Comparative genomic analysis of thermophilic fungi reveals convergent evolutionary adaptations and gene losses.</title>
        <authorList>
            <person name="Steindorff A.S."/>
            <person name="Aguilar-Pontes M.V."/>
            <person name="Robinson A.J."/>
            <person name="Andreopoulos B."/>
            <person name="LaButti K."/>
            <person name="Kuo A."/>
            <person name="Mondo S."/>
            <person name="Riley R."/>
            <person name="Otillar R."/>
            <person name="Haridas S."/>
            <person name="Lipzen A."/>
            <person name="Grimwood J."/>
            <person name="Schmutz J."/>
            <person name="Clum A."/>
            <person name="Reid I.D."/>
            <person name="Moisan M.C."/>
            <person name="Butler G."/>
            <person name="Nguyen T.T.M."/>
            <person name="Dewar K."/>
            <person name="Conant G."/>
            <person name="Drula E."/>
            <person name="Henrissat B."/>
            <person name="Hansel C."/>
            <person name="Singer S."/>
            <person name="Hutchinson M.I."/>
            <person name="de Vries R.P."/>
            <person name="Natvig D.O."/>
            <person name="Powell A.J."/>
            <person name="Tsang A."/>
            <person name="Grigoriev I.V."/>
        </authorList>
    </citation>
    <scope>NUCLEOTIDE SEQUENCE [LARGE SCALE GENOMIC DNA]</scope>
    <source>
        <strain evidence="2 3">CBS 494.80</strain>
    </source>
</reference>
<sequence>MTCYCANYYSSKNCHNNVTKFGDRCALCLSYNLNPIRAEEIKNGVWKANQRWVEDAKGEQLRKEEEKGRRNRVAMR</sequence>
<dbReference type="Proteomes" id="UP001595075">
    <property type="component" value="Unassembled WGS sequence"/>
</dbReference>
<gene>
    <name evidence="2" type="ORF">VTL71DRAFT_6626</name>
</gene>
<feature type="region of interest" description="Disordered" evidence="1">
    <location>
        <begin position="57"/>
        <end position="76"/>
    </location>
</feature>